<sequence length="97" mass="10877">MGLGMDVACIGIEKTPEIESAAALALLKLLRFANDITRCILTVTTTDAGYLTQLEIFSTRRAMILTEHYRSPKLLNCIDRVFTETQTRLSAFPFHRA</sequence>
<proteinExistence type="predicted"/>
<evidence type="ECO:0000313" key="1">
    <source>
        <dbReference type="EMBL" id="PXX01511.1"/>
    </source>
</evidence>
<keyword evidence="2" id="KW-1185">Reference proteome</keyword>
<accession>A0ABX5MAP6</accession>
<dbReference type="Proteomes" id="UP000247515">
    <property type="component" value="Unassembled WGS sequence"/>
</dbReference>
<name>A0ABX5MAP6_9BURK</name>
<dbReference type="EMBL" id="QJJV01000064">
    <property type="protein sequence ID" value="PXX01511.1"/>
    <property type="molecule type" value="Genomic_DNA"/>
</dbReference>
<reference evidence="1 2" key="1">
    <citation type="submission" date="2018-05" db="EMBL/GenBank/DDBJ databases">
        <title>Genomic Encyclopedia of Type Strains, Phase IV (KMG-V): Genome sequencing to study the core and pangenomes of soil and plant-associated prokaryotes.</title>
        <authorList>
            <person name="Whitman W."/>
        </authorList>
    </citation>
    <scope>NUCLEOTIDE SEQUENCE [LARGE SCALE GENOMIC DNA]</scope>
    <source>
        <strain evidence="1 2">SIr-6563</strain>
    </source>
</reference>
<gene>
    <name evidence="1" type="ORF">C7400_1643</name>
</gene>
<comment type="caution">
    <text evidence="1">The sequence shown here is derived from an EMBL/GenBank/DDBJ whole genome shotgun (WGS) entry which is preliminary data.</text>
</comment>
<protein>
    <submittedName>
        <fullName evidence="1">Uncharacterized protein</fullName>
    </submittedName>
</protein>
<organism evidence="1 2">
    <name type="scientific">Paraburkholderia tropica</name>
    <dbReference type="NCBI Taxonomy" id="92647"/>
    <lineage>
        <taxon>Bacteria</taxon>
        <taxon>Pseudomonadati</taxon>
        <taxon>Pseudomonadota</taxon>
        <taxon>Betaproteobacteria</taxon>
        <taxon>Burkholderiales</taxon>
        <taxon>Burkholderiaceae</taxon>
        <taxon>Paraburkholderia</taxon>
    </lineage>
</organism>
<evidence type="ECO:0000313" key="2">
    <source>
        <dbReference type="Proteomes" id="UP000247515"/>
    </source>
</evidence>